<feature type="compositionally biased region" description="Basic and acidic residues" evidence="1">
    <location>
        <begin position="1"/>
        <end position="11"/>
    </location>
</feature>
<feature type="domain" description="DUF218" evidence="3">
    <location>
        <begin position="71"/>
        <end position="197"/>
    </location>
</feature>
<evidence type="ECO:0000313" key="4">
    <source>
        <dbReference type="EMBL" id="QGZ35361.1"/>
    </source>
</evidence>
<dbReference type="InterPro" id="IPR051599">
    <property type="entry name" value="Cell_Envelope_Assoc"/>
</dbReference>
<evidence type="ECO:0000313" key="5">
    <source>
        <dbReference type="Proteomes" id="UP000435648"/>
    </source>
</evidence>
<dbReference type="GO" id="GO:0005886">
    <property type="term" value="C:plasma membrane"/>
    <property type="evidence" value="ECO:0007669"/>
    <property type="project" value="TreeGrafter"/>
</dbReference>
<protein>
    <submittedName>
        <fullName evidence="4">YdcF family protein</fullName>
    </submittedName>
</protein>
<dbReference type="GO" id="GO:0000270">
    <property type="term" value="P:peptidoglycan metabolic process"/>
    <property type="evidence" value="ECO:0007669"/>
    <property type="project" value="TreeGrafter"/>
</dbReference>
<feature type="transmembrane region" description="Helical" evidence="2">
    <location>
        <begin position="32"/>
        <end position="53"/>
    </location>
</feature>
<dbReference type="InterPro" id="IPR014729">
    <property type="entry name" value="Rossmann-like_a/b/a_fold"/>
</dbReference>
<dbReference type="Gene3D" id="3.40.50.620">
    <property type="entry name" value="HUPs"/>
    <property type="match status" value="1"/>
</dbReference>
<dbReference type="OrthoDB" id="9812311at2"/>
<dbReference type="AlphaFoldDB" id="A0A857C903"/>
<accession>A0A857C903</accession>
<dbReference type="InterPro" id="IPR003848">
    <property type="entry name" value="DUF218"/>
</dbReference>
<proteinExistence type="predicted"/>
<dbReference type="KEGG" id="siw:GH266_13170"/>
<dbReference type="RefSeq" id="WP_158194233.1">
    <property type="nucleotide sequence ID" value="NZ_CP046908.1"/>
</dbReference>
<dbReference type="Proteomes" id="UP000435648">
    <property type="component" value="Chromosome"/>
</dbReference>
<keyword evidence="2" id="KW-0472">Membrane</keyword>
<evidence type="ECO:0000256" key="2">
    <source>
        <dbReference type="SAM" id="Phobius"/>
    </source>
</evidence>
<dbReference type="PANTHER" id="PTHR30336">
    <property type="entry name" value="INNER MEMBRANE PROTEIN, PROBABLE PERMEASE"/>
    <property type="match status" value="1"/>
</dbReference>
<organism evidence="4 5">
    <name type="scientific">Stappia indica</name>
    <dbReference type="NCBI Taxonomy" id="538381"/>
    <lineage>
        <taxon>Bacteria</taxon>
        <taxon>Pseudomonadati</taxon>
        <taxon>Pseudomonadota</taxon>
        <taxon>Alphaproteobacteria</taxon>
        <taxon>Hyphomicrobiales</taxon>
        <taxon>Stappiaceae</taxon>
        <taxon>Stappia</taxon>
    </lineage>
</organism>
<dbReference type="CDD" id="cd06259">
    <property type="entry name" value="YdcF-like"/>
    <property type="match status" value="1"/>
</dbReference>
<reference evidence="4 5" key="1">
    <citation type="submission" date="2019-12" db="EMBL/GenBank/DDBJ databases">
        <title>The genome of Stappia indica PHM037.</title>
        <authorList>
            <person name="Kacar D."/>
            <person name="Galan B."/>
            <person name="Canedo L."/>
            <person name="Rodriguez P."/>
            <person name="de la Calle F."/>
            <person name="Garcia J.L."/>
        </authorList>
    </citation>
    <scope>NUCLEOTIDE SEQUENCE [LARGE SCALE GENOMIC DNA]</scope>
    <source>
        <strain evidence="4 5">PHM037</strain>
    </source>
</reference>
<evidence type="ECO:0000256" key="1">
    <source>
        <dbReference type="SAM" id="MobiDB-lite"/>
    </source>
</evidence>
<dbReference type="GO" id="GO:0043164">
    <property type="term" value="P:Gram-negative-bacterium-type cell wall biogenesis"/>
    <property type="evidence" value="ECO:0007669"/>
    <property type="project" value="TreeGrafter"/>
</dbReference>
<feature type="region of interest" description="Disordered" evidence="1">
    <location>
        <begin position="1"/>
        <end position="22"/>
    </location>
</feature>
<dbReference type="PANTHER" id="PTHR30336:SF4">
    <property type="entry name" value="ENVELOPE BIOGENESIS FACTOR ELYC"/>
    <property type="match status" value="1"/>
</dbReference>
<name>A0A857C903_9HYPH</name>
<evidence type="ECO:0000259" key="3">
    <source>
        <dbReference type="Pfam" id="PF02698"/>
    </source>
</evidence>
<keyword evidence="2" id="KW-0812">Transmembrane</keyword>
<gene>
    <name evidence="4" type="ORF">GH266_13170</name>
</gene>
<dbReference type="EMBL" id="CP046908">
    <property type="protein sequence ID" value="QGZ35361.1"/>
    <property type="molecule type" value="Genomic_DNA"/>
</dbReference>
<sequence length="227" mass="24798">MSSQDDQHTATEEAVGAARPTAGRSRARGRRLLRILLSGLLVAGLAFYVGSFLRFAATVSGYQNNDAARADAIVVLTGGSERVKHALTLLQAGNAERLLISGVHPETTPKQIVSSTASDLSLFSCCVDLDRNANNTLENASETAKWARENDFSRLLVVTSAYHMPRALLELNSTMADFDLVPVPVQTADLVFDRWFEDPRTTLLLAREHLKYLLAWARIAVMETSAP</sequence>
<keyword evidence="2" id="KW-1133">Transmembrane helix</keyword>
<dbReference type="Pfam" id="PF02698">
    <property type="entry name" value="DUF218"/>
    <property type="match status" value="1"/>
</dbReference>